<name>A0A8J5H628_ZINOF</name>
<comment type="subcellular location">
    <subcellularLocation>
        <location evidence="1 4">Nucleus</location>
    </subcellularLocation>
</comment>
<comment type="caution">
    <text evidence="7">The sequence shown here is derived from an EMBL/GenBank/DDBJ whole genome shotgun (WGS) entry which is preliminary data.</text>
</comment>
<evidence type="ECO:0000256" key="1">
    <source>
        <dbReference type="ARBA" id="ARBA00004123"/>
    </source>
</evidence>
<feature type="region of interest" description="Disordered" evidence="5">
    <location>
        <begin position="83"/>
        <end position="172"/>
    </location>
</feature>
<dbReference type="PANTHER" id="PTHR31413">
    <property type="entry name" value="AFP HOMOLOG 2"/>
    <property type="match status" value="1"/>
</dbReference>
<organism evidence="7 8">
    <name type="scientific">Zingiber officinale</name>
    <name type="common">Ginger</name>
    <name type="synonym">Amomum zingiber</name>
    <dbReference type="NCBI Taxonomy" id="94328"/>
    <lineage>
        <taxon>Eukaryota</taxon>
        <taxon>Viridiplantae</taxon>
        <taxon>Streptophyta</taxon>
        <taxon>Embryophyta</taxon>
        <taxon>Tracheophyta</taxon>
        <taxon>Spermatophyta</taxon>
        <taxon>Magnoliopsida</taxon>
        <taxon>Liliopsida</taxon>
        <taxon>Zingiberales</taxon>
        <taxon>Zingiberaceae</taxon>
        <taxon>Zingiber</taxon>
    </lineage>
</organism>
<dbReference type="Proteomes" id="UP000734854">
    <property type="component" value="Unassembled WGS sequence"/>
</dbReference>
<feature type="compositionally biased region" description="Low complexity" evidence="5">
    <location>
        <begin position="274"/>
        <end position="283"/>
    </location>
</feature>
<feature type="compositionally biased region" description="Polar residues" evidence="5">
    <location>
        <begin position="321"/>
        <end position="339"/>
    </location>
</feature>
<sequence>MKKISARNHGPTHTWHALWSKGRVYLNGFSSLRGSKRNFPKSLFEEAAAEEAMESLPSKGRPIAAEKDGDEIDLTLRLSVGGGVEKKKKKNKKKKNPAPRVDRAGDRMPVKERPTQEDRAALEFQMKQSRAGDRAAKEEELSSGDRSRDPPKDGRNGAARIPNPNPNPNPNPDLFIWKHPLPVVYPYHHLQYLPTPNGFPFGLPFVMPCWASTFPAAAVAGGENLGHKIMPRPVASGGPPVQVRAATNPCHGGLDSEKGIGDFVTGKTPAKINSTGSSASSLSNHRSGSFQGGCVSSVDSRNSSIPEEDAAKKLVSGPHRVSNTKSLERTASVNKPSSSTACKLSLSRRLPLVSATGDGPDGRTVNGFLYRYNSESAVRIQCICHGRSFTPAEFVGHAGVADVSQPLKQIVVVGGEGSR</sequence>
<dbReference type="InterPro" id="IPR032308">
    <property type="entry name" value="TDBD"/>
</dbReference>
<evidence type="ECO:0000259" key="6">
    <source>
        <dbReference type="Pfam" id="PF16135"/>
    </source>
</evidence>
<evidence type="ECO:0000313" key="8">
    <source>
        <dbReference type="Proteomes" id="UP000734854"/>
    </source>
</evidence>
<keyword evidence="8" id="KW-1185">Reference proteome</keyword>
<dbReference type="InterPro" id="IPR031307">
    <property type="entry name" value="Ninja_fam"/>
</dbReference>
<accession>A0A8J5H628</accession>
<dbReference type="PANTHER" id="PTHR31413:SF31">
    <property type="entry name" value="NINJA-FAMILY PROTEIN AFP3"/>
    <property type="match status" value="1"/>
</dbReference>
<keyword evidence="3 4" id="KW-0539">Nucleus</keyword>
<feature type="compositionally biased region" description="Basic and acidic residues" evidence="5">
    <location>
        <begin position="100"/>
        <end position="121"/>
    </location>
</feature>
<feature type="compositionally biased region" description="Basic and acidic residues" evidence="5">
    <location>
        <begin position="130"/>
        <end position="155"/>
    </location>
</feature>
<dbReference type="GO" id="GO:0007165">
    <property type="term" value="P:signal transduction"/>
    <property type="evidence" value="ECO:0007669"/>
    <property type="project" value="InterPro"/>
</dbReference>
<evidence type="ECO:0000256" key="2">
    <source>
        <dbReference type="ARBA" id="ARBA00006081"/>
    </source>
</evidence>
<feature type="region of interest" description="Disordered" evidence="5">
    <location>
        <begin position="251"/>
        <end position="339"/>
    </location>
</feature>
<comment type="function">
    <text evidence="4">Acts as a negative regulator of abscisic acid (ABA) response.</text>
</comment>
<proteinExistence type="inferred from homology"/>
<dbReference type="AlphaFoldDB" id="A0A8J5H628"/>
<feature type="compositionally biased region" description="Basic residues" evidence="5">
    <location>
        <begin position="86"/>
        <end position="97"/>
    </location>
</feature>
<comment type="similarity">
    <text evidence="2 4">Belongs to the Ninja family.</text>
</comment>
<protein>
    <recommendedName>
        <fullName evidence="4">Ninja-family protein</fullName>
    </recommendedName>
    <alternativeName>
        <fullName evidence="4">ABI-binding protein</fullName>
    </alternativeName>
</protein>
<dbReference type="GO" id="GO:0005634">
    <property type="term" value="C:nucleus"/>
    <property type="evidence" value="ECO:0007669"/>
    <property type="project" value="UniProtKB-SubCell"/>
</dbReference>
<evidence type="ECO:0000256" key="4">
    <source>
        <dbReference type="RuleBase" id="RU369029"/>
    </source>
</evidence>
<reference evidence="7 8" key="1">
    <citation type="submission" date="2020-08" db="EMBL/GenBank/DDBJ databases">
        <title>Plant Genome Project.</title>
        <authorList>
            <person name="Zhang R.-G."/>
        </authorList>
    </citation>
    <scope>NUCLEOTIDE SEQUENCE [LARGE SCALE GENOMIC DNA]</scope>
    <source>
        <tissue evidence="7">Rhizome</tissue>
    </source>
</reference>
<dbReference type="EMBL" id="JACMSC010000006">
    <property type="protein sequence ID" value="KAG6517334.1"/>
    <property type="molecule type" value="Genomic_DNA"/>
</dbReference>
<gene>
    <name evidence="7" type="ORF">ZIOFF_020719</name>
</gene>
<evidence type="ECO:0000313" key="7">
    <source>
        <dbReference type="EMBL" id="KAG6517334.1"/>
    </source>
</evidence>
<dbReference type="Pfam" id="PF16135">
    <property type="entry name" value="TDBD"/>
    <property type="match status" value="1"/>
</dbReference>
<evidence type="ECO:0000256" key="5">
    <source>
        <dbReference type="SAM" id="MobiDB-lite"/>
    </source>
</evidence>
<feature type="domain" description="Tify" evidence="6">
    <location>
        <begin position="379"/>
        <end position="416"/>
    </location>
</feature>
<dbReference type="GO" id="GO:0045892">
    <property type="term" value="P:negative regulation of DNA-templated transcription"/>
    <property type="evidence" value="ECO:0007669"/>
    <property type="project" value="TreeGrafter"/>
</dbReference>
<evidence type="ECO:0000256" key="3">
    <source>
        <dbReference type="ARBA" id="ARBA00023242"/>
    </source>
</evidence>